<evidence type="ECO:0000313" key="1">
    <source>
        <dbReference type="EMBL" id="EFB75928.1"/>
    </source>
</evidence>
<gene>
    <name evidence="1" type="ORF">SUBVAR_05708</name>
</gene>
<organism evidence="1 2">
    <name type="scientific">Subdoligranulum variabile DSM 15176</name>
    <dbReference type="NCBI Taxonomy" id="411471"/>
    <lineage>
        <taxon>Bacteria</taxon>
        <taxon>Bacillati</taxon>
        <taxon>Bacillota</taxon>
        <taxon>Clostridia</taxon>
        <taxon>Eubacteriales</taxon>
        <taxon>Oscillospiraceae</taxon>
        <taxon>Subdoligranulum</taxon>
    </lineage>
</organism>
<reference evidence="1" key="1">
    <citation type="submission" date="2009-12" db="EMBL/GenBank/DDBJ databases">
        <authorList>
            <person name="Weinstock G."/>
            <person name="Sodergren E."/>
            <person name="Clifton S."/>
            <person name="Fulton L."/>
            <person name="Fulton B."/>
            <person name="Courtney L."/>
            <person name="Fronick C."/>
            <person name="Harrison M."/>
            <person name="Strong C."/>
            <person name="Farmer C."/>
            <person name="Delahaunty K."/>
            <person name="Markovic C."/>
            <person name="Hall O."/>
            <person name="Minx P."/>
            <person name="Tomlinson C."/>
            <person name="Mitreva M."/>
            <person name="Nelson J."/>
            <person name="Hou S."/>
            <person name="Wollam A."/>
            <person name="Pepin K.H."/>
            <person name="Johnson M."/>
            <person name="Bhonagiri V."/>
            <person name="Nash W.E."/>
            <person name="Warren W."/>
            <person name="Chinwalla A."/>
            <person name="Mardis E.R."/>
            <person name="Wilson R.K."/>
        </authorList>
    </citation>
    <scope>NUCLEOTIDE SEQUENCE [LARGE SCALE GENOMIC DNA]</scope>
    <source>
        <strain evidence="1">DSM 15176</strain>
    </source>
</reference>
<accession>D1PMZ3</accession>
<dbReference type="HOGENOM" id="CLU_3258796_0_0_9"/>
<keyword evidence="2" id="KW-1185">Reference proteome</keyword>
<protein>
    <submittedName>
        <fullName evidence="1">Uncharacterized protein</fullName>
    </submittedName>
</protein>
<evidence type="ECO:0000313" key="2">
    <source>
        <dbReference type="Proteomes" id="UP000003438"/>
    </source>
</evidence>
<comment type="caution">
    <text evidence="1">The sequence shown here is derived from an EMBL/GenBank/DDBJ whole genome shotgun (WGS) entry which is preliminary data.</text>
</comment>
<dbReference type="AlphaFoldDB" id="D1PMZ3"/>
<name>D1PMZ3_9FIRM</name>
<sequence length="42" mass="4390">MPVPCGTGTFFVDSAKNFAEGQLKSGVYSPNDGICATVFGEF</sequence>
<dbReference type="EMBL" id="ACBY02000023">
    <property type="protein sequence ID" value="EFB75928.1"/>
    <property type="molecule type" value="Genomic_DNA"/>
</dbReference>
<dbReference type="STRING" id="411471.SUBVAR_05708"/>
<proteinExistence type="predicted"/>
<dbReference type="Proteomes" id="UP000003438">
    <property type="component" value="Unassembled WGS sequence"/>
</dbReference>